<keyword evidence="2" id="KW-1185">Reference proteome</keyword>
<comment type="caution">
    <text evidence="1">The sequence shown here is derived from an EMBL/GenBank/DDBJ whole genome shotgun (WGS) entry which is preliminary data.</text>
</comment>
<sequence length="87" mass="9781">MYSMLLINCLITVFVIHFAPSDALCVGSAFHDTYIINLFSSLAANFIYKRLCLLLLLIPSARTLYNALCMLLILFSLRCNSVEPNFA</sequence>
<protein>
    <submittedName>
        <fullName evidence="1">Uncharacterized protein</fullName>
    </submittedName>
</protein>
<organism evidence="1 2">
    <name type="scientific">Hygrophoropsis aurantiaca</name>
    <dbReference type="NCBI Taxonomy" id="72124"/>
    <lineage>
        <taxon>Eukaryota</taxon>
        <taxon>Fungi</taxon>
        <taxon>Dikarya</taxon>
        <taxon>Basidiomycota</taxon>
        <taxon>Agaricomycotina</taxon>
        <taxon>Agaricomycetes</taxon>
        <taxon>Agaricomycetidae</taxon>
        <taxon>Boletales</taxon>
        <taxon>Coniophorineae</taxon>
        <taxon>Hygrophoropsidaceae</taxon>
        <taxon>Hygrophoropsis</taxon>
    </lineage>
</organism>
<proteinExistence type="predicted"/>
<dbReference type="Proteomes" id="UP000790377">
    <property type="component" value="Unassembled WGS sequence"/>
</dbReference>
<name>A0ACB8ASB4_9AGAM</name>
<reference evidence="1" key="1">
    <citation type="journal article" date="2021" name="New Phytol.">
        <title>Evolutionary innovations through gain and loss of genes in the ectomycorrhizal Boletales.</title>
        <authorList>
            <person name="Wu G."/>
            <person name="Miyauchi S."/>
            <person name="Morin E."/>
            <person name="Kuo A."/>
            <person name="Drula E."/>
            <person name="Varga T."/>
            <person name="Kohler A."/>
            <person name="Feng B."/>
            <person name="Cao Y."/>
            <person name="Lipzen A."/>
            <person name="Daum C."/>
            <person name="Hundley H."/>
            <person name="Pangilinan J."/>
            <person name="Johnson J."/>
            <person name="Barry K."/>
            <person name="LaButti K."/>
            <person name="Ng V."/>
            <person name="Ahrendt S."/>
            <person name="Min B."/>
            <person name="Choi I.G."/>
            <person name="Park H."/>
            <person name="Plett J.M."/>
            <person name="Magnuson J."/>
            <person name="Spatafora J.W."/>
            <person name="Nagy L.G."/>
            <person name="Henrissat B."/>
            <person name="Grigoriev I.V."/>
            <person name="Yang Z.L."/>
            <person name="Xu J."/>
            <person name="Martin F.M."/>
        </authorList>
    </citation>
    <scope>NUCLEOTIDE SEQUENCE</scope>
    <source>
        <strain evidence="1">ATCC 28755</strain>
    </source>
</reference>
<accession>A0ACB8ASB4</accession>
<evidence type="ECO:0000313" key="2">
    <source>
        <dbReference type="Proteomes" id="UP000790377"/>
    </source>
</evidence>
<gene>
    <name evidence="1" type="ORF">BJ138DRAFT_464083</name>
</gene>
<evidence type="ECO:0000313" key="1">
    <source>
        <dbReference type="EMBL" id="KAH7916380.1"/>
    </source>
</evidence>
<dbReference type="EMBL" id="MU267591">
    <property type="protein sequence ID" value="KAH7916380.1"/>
    <property type="molecule type" value="Genomic_DNA"/>
</dbReference>